<accession>X1NHL9</accession>
<dbReference type="EMBL" id="BARV01026664">
    <property type="protein sequence ID" value="GAI43502.1"/>
    <property type="molecule type" value="Genomic_DNA"/>
</dbReference>
<name>X1NHL9_9ZZZZ</name>
<evidence type="ECO:0000313" key="1">
    <source>
        <dbReference type="EMBL" id="GAI43502.1"/>
    </source>
</evidence>
<proteinExistence type="predicted"/>
<feature type="non-terminal residue" evidence="1">
    <location>
        <position position="45"/>
    </location>
</feature>
<organism evidence="1">
    <name type="scientific">marine sediment metagenome</name>
    <dbReference type="NCBI Taxonomy" id="412755"/>
    <lineage>
        <taxon>unclassified sequences</taxon>
        <taxon>metagenomes</taxon>
        <taxon>ecological metagenomes</taxon>
    </lineage>
</organism>
<protein>
    <submittedName>
        <fullName evidence="1">Uncharacterized protein</fullName>
    </submittedName>
</protein>
<reference evidence="1" key="1">
    <citation type="journal article" date="2014" name="Front. Microbiol.">
        <title>High frequency of phylogenetically diverse reductive dehalogenase-homologous genes in deep subseafloor sedimentary metagenomes.</title>
        <authorList>
            <person name="Kawai M."/>
            <person name="Futagami T."/>
            <person name="Toyoda A."/>
            <person name="Takaki Y."/>
            <person name="Nishi S."/>
            <person name="Hori S."/>
            <person name="Arai W."/>
            <person name="Tsubouchi T."/>
            <person name="Morono Y."/>
            <person name="Uchiyama I."/>
            <person name="Ito T."/>
            <person name="Fujiyama A."/>
            <person name="Inagaki F."/>
            <person name="Takami H."/>
        </authorList>
    </citation>
    <scope>NUCLEOTIDE SEQUENCE</scope>
    <source>
        <strain evidence="1">Expedition CK06-06</strain>
    </source>
</reference>
<sequence length="45" mass="4715">MTKLKSVSDLENLRQGIISKRDPSKPCVAICAGTGCLALGAQKVI</sequence>
<gene>
    <name evidence="1" type="ORF">S06H3_43044</name>
</gene>
<comment type="caution">
    <text evidence="1">The sequence shown here is derived from an EMBL/GenBank/DDBJ whole genome shotgun (WGS) entry which is preliminary data.</text>
</comment>
<dbReference type="AlphaFoldDB" id="X1NHL9"/>